<accession>A0A0D9WM88</accession>
<evidence type="ECO:0000256" key="5">
    <source>
        <dbReference type="ARBA" id="ARBA00022821"/>
    </source>
</evidence>
<dbReference type="AlphaFoldDB" id="A0A0D9WM88"/>
<dbReference type="CDD" id="cd14798">
    <property type="entry name" value="RX-CC_like"/>
    <property type="match status" value="1"/>
</dbReference>
<keyword evidence="2" id="KW-0433">Leucine-rich repeat</keyword>
<feature type="domain" description="Disease resistance N-terminal" evidence="8">
    <location>
        <begin position="14"/>
        <end position="92"/>
    </location>
</feature>
<dbReference type="Gene3D" id="3.80.10.10">
    <property type="entry name" value="Ribonuclease Inhibitor"/>
    <property type="match status" value="1"/>
</dbReference>
<evidence type="ECO:0000259" key="10">
    <source>
        <dbReference type="Pfam" id="PF23598"/>
    </source>
</evidence>
<dbReference type="Gramene" id="LPERR06G03860.1">
    <property type="protein sequence ID" value="LPERR06G03860.1"/>
    <property type="gene ID" value="LPERR06G03860"/>
</dbReference>
<dbReference type="InterPro" id="IPR055414">
    <property type="entry name" value="LRR_R13L4/SHOC2-like"/>
</dbReference>
<dbReference type="Gene3D" id="1.10.10.10">
    <property type="entry name" value="Winged helix-like DNA-binding domain superfamily/Winged helix DNA-binding domain"/>
    <property type="match status" value="1"/>
</dbReference>
<dbReference type="PRINTS" id="PR00364">
    <property type="entry name" value="DISEASERSIST"/>
</dbReference>
<dbReference type="SUPFAM" id="SSF52540">
    <property type="entry name" value="P-loop containing nucleoside triphosphate hydrolases"/>
    <property type="match status" value="1"/>
</dbReference>
<dbReference type="GO" id="GO:0002758">
    <property type="term" value="P:innate immune response-activating signaling pathway"/>
    <property type="evidence" value="ECO:0007669"/>
    <property type="project" value="UniProtKB-ARBA"/>
</dbReference>
<dbReference type="Gene3D" id="3.40.50.300">
    <property type="entry name" value="P-loop containing nucleotide triphosphate hydrolases"/>
    <property type="match status" value="1"/>
</dbReference>
<dbReference type="InterPro" id="IPR044974">
    <property type="entry name" value="Disease_R_plants"/>
</dbReference>
<dbReference type="FunFam" id="1.10.10.10:FF:000322">
    <property type="entry name" value="Probable disease resistance protein At1g63360"/>
    <property type="match status" value="1"/>
</dbReference>
<dbReference type="InterPro" id="IPR027417">
    <property type="entry name" value="P-loop_NTPase"/>
</dbReference>
<reference evidence="12" key="2">
    <citation type="submission" date="2013-12" db="EMBL/GenBank/DDBJ databases">
        <authorList>
            <person name="Yu Y."/>
            <person name="Lee S."/>
            <person name="de Baynast K."/>
            <person name="Wissotski M."/>
            <person name="Liu L."/>
            <person name="Talag J."/>
            <person name="Goicoechea J."/>
            <person name="Angelova A."/>
            <person name="Jetty R."/>
            <person name="Kudrna D."/>
            <person name="Golser W."/>
            <person name="Rivera L."/>
            <person name="Zhang J."/>
            <person name="Wing R."/>
        </authorList>
    </citation>
    <scope>NUCLEOTIDE SEQUENCE</scope>
</reference>
<evidence type="ECO:0000256" key="4">
    <source>
        <dbReference type="ARBA" id="ARBA00022741"/>
    </source>
</evidence>
<reference evidence="11" key="3">
    <citation type="submission" date="2015-04" db="UniProtKB">
        <authorList>
            <consortium name="EnsemblPlants"/>
        </authorList>
    </citation>
    <scope>IDENTIFICATION</scope>
</reference>
<evidence type="ECO:0000259" key="9">
    <source>
        <dbReference type="Pfam" id="PF23559"/>
    </source>
</evidence>
<keyword evidence="3" id="KW-0677">Repeat</keyword>
<dbReference type="InterPro" id="IPR002182">
    <property type="entry name" value="NB-ARC"/>
</dbReference>
<evidence type="ECO:0008006" key="13">
    <source>
        <dbReference type="Google" id="ProtNLM"/>
    </source>
</evidence>
<feature type="domain" description="Disease resistance protein winged helix" evidence="9">
    <location>
        <begin position="416"/>
        <end position="485"/>
    </location>
</feature>
<evidence type="ECO:0000259" key="8">
    <source>
        <dbReference type="Pfam" id="PF18052"/>
    </source>
</evidence>
<dbReference type="GO" id="GO:0042742">
    <property type="term" value="P:defense response to bacterium"/>
    <property type="evidence" value="ECO:0007669"/>
    <property type="project" value="UniProtKB-ARBA"/>
</dbReference>
<evidence type="ECO:0000256" key="1">
    <source>
        <dbReference type="ARBA" id="ARBA00008894"/>
    </source>
</evidence>
<protein>
    <recommendedName>
        <fullName evidence="13">AAA+ ATPase domain-containing protein</fullName>
    </recommendedName>
</protein>
<dbReference type="Gene3D" id="1.20.5.4130">
    <property type="match status" value="1"/>
</dbReference>
<evidence type="ECO:0000259" key="7">
    <source>
        <dbReference type="Pfam" id="PF00931"/>
    </source>
</evidence>
<sequence length="901" mass="101389">MAVLLASAATGVMMNSIIAKLTAFLGDEYKHARGDLVFLQSELSAMNAVLRTLADADQLDELSRDWRDRKRDLAYDVEDCIDLSVHRLHGSTGESSLSLLRWPARMAKKTRAFRLVDRARQIQQLKSRVLEVSERHNRYTLPGLVSTNLDASSLATKIDVRLCTLWKETVHLVGIDGPSDDIIRQLMEERDDGQQDSSVDRDVRMVSIVGCAGLGKTTLAKQVYDKIKGEFECKAFVSVSQKPNIKDLLLNISTQIGKSTNTSDDVVNLIDNLRVYLKEKRYIVIVDDIWNLESWVLIGQALVKTSPGCVIIATTRVEEVAISSSSSHDKCPPEFAQASEEILKRCDGIPLAIISISSFLADRAEQSLYQWNEVKKIISSPLPGNEHIETMQSVLAFSYYNLPHDIRSCLLYLSAFPEDCEIEHDSLISRWIAEGFINATSGESLYKVGHRYFNVLINRSLIIPWDEHNGEVLTCRVHDVILNFIVSKSAEENFLTLLDPSSLVPLHRSSCKVRRLSLQGSCCQDKFVSSMNSIKPHVRSLSCSVDSTGLHPLSKFKVVRVLDLEGCQSLKNTDLAKIGKLVHLRYLSIRGTKVSVLPANIGLVQHLETLDIRGSQVKYLPKSIVLLRQLVQLFVNRDVKFPAKGVSNMQALEQLKGLSPFDQPVSFFKELGELTKLRVLDVHWTPHPFGDSDEAQAEYERSYQKIFISALCTLGRRNNLLSLHLVTEGAHYFSFDSWFPVLHNLQILCIPCGSPRISTIPGWISLAAKLVQLELPGPPNAWRLDKMTTLESLALPYSHADGSWLTVNNYAFRRLKFALISNVLFMPDSMPNLKNLLIEIDLEEVGENVSVFQHLPSTLCRVHAYIVGYGSLISNLQDKALFVLEKFHLHRNRKYKEMEIV</sequence>
<dbReference type="EnsemblPlants" id="LPERR06G03860.1">
    <property type="protein sequence ID" value="LPERR06G03860.1"/>
    <property type="gene ID" value="LPERR06G03860"/>
</dbReference>
<dbReference type="PANTHER" id="PTHR23155:SF1228">
    <property type="entry name" value="NB-ARC DOMAIN CONTAINING PROTEIN, EXPRESSED"/>
    <property type="match status" value="1"/>
</dbReference>
<dbReference type="Pfam" id="PF23598">
    <property type="entry name" value="LRR_14"/>
    <property type="match status" value="1"/>
</dbReference>
<dbReference type="InterPro" id="IPR042197">
    <property type="entry name" value="Apaf_helical"/>
</dbReference>
<keyword evidence="12" id="KW-1185">Reference proteome</keyword>
<evidence type="ECO:0000256" key="2">
    <source>
        <dbReference type="ARBA" id="ARBA00022614"/>
    </source>
</evidence>
<dbReference type="InterPro" id="IPR058922">
    <property type="entry name" value="WHD_DRP"/>
</dbReference>
<feature type="domain" description="Disease resistance R13L4/SHOC-2-like LRR" evidence="10">
    <location>
        <begin position="537"/>
        <end position="893"/>
    </location>
</feature>
<keyword evidence="4" id="KW-0547">Nucleotide-binding</keyword>
<dbReference type="InterPro" id="IPR032675">
    <property type="entry name" value="LRR_dom_sf"/>
</dbReference>
<evidence type="ECO:0000256" key="3">
    <source>
        <dbReference type="ARBA" id="ARBA00022737"/>
    </source>
</evidence>
<reference evidence="11 12" key="1">
    <citation type="submission" date="2012-08" db="EMBL/GenBank/DDBJ databases">
        <title>Oryza genome evolution.</title>
        <authorList>
            <person name="Wing R.A."/>
        </authorList>
    </citation>
    <scope>NUCLEOTIDE SEQUENCE</scope>
</reference>
<dbReference type="Pfam" id="PF23559">
    <property type="entry name" value="WHD_DRP"/>
    <property type="match status" value="1"/>
</dbReference>
<dbReference type="Pfam" id="PF18052">
    <property type="entry name" value="Rx_N"/>
    <property type="match status" value="1"/>
</dbReference>
<keyword evidence="5" id="KW-0611">Plant defense</keyword>
<comment type="similarity">
    <text evidence="1">Belongs to the disease resistance NB-LRR family.</text>
</comment>
<dbReference type="Gene3D" id="1.10.8.430">
    <property type="entry name" value="Helical domain of apoptotic protease-activating factors"/>
    <property type="match status" value="1"/>
</dbReference>
<organism evidence="11 12">
    <name type="scientific">Leersia perrieri</name>
    <dbReference type="NCBI Taxonomy" id="77586"/>
    <lineage>
        <taxon>Eukaryota</taxon>
        <taxon>Viridiplantae</taxon>
        <taxon>Streptophyta</taxon>
        <taxon>Embryophyta</taxon>
        <taxon>Tracheophyta</taxon>
        <taxon>Spermatophyta</taxon>
        <taxon>Magnoliopsida</taxon>
        <taxon>Liliopsida</taxon>
        <taxon>Poales</taxon>
        <taxon>Poaceae</taxon>
        <taxon>BOP clade</taxon>
        <taxon>Oryzoideae</taxon>
        <taxon>Oryzeae</taxon>
        <taxon>Oryzinae</taxon>
        <taxon>Leersia</taxon>
    </lineage>
</organism>
<dbReference type="InterPro" id="IPR036388">
    <property type="entry name" value="WH-like_DNA-bd_sf"/>
</dbReference>
<dbReference type="STRING" id="77586.A0A0D9WM88"/>
<evidence type="ECO:0000313" key="11">
    <source>
        <dbReference type="EnsemblPlants" id="LPERR06G03860.1"/>
    </source>
</evidence>
<dbReference type="PANTHER" id="PTHR23155">
    <property type="entry name" value="DISEASE RESISTANCE PROTEIN RP"/>
    <property type="match status" value="1"/>
</dbReference>
<dbReference type="Pfam" id="PF00931">
    <property type="entry name" value="NB-ARC"/>
    <property type="match status" value="1"/>
</dbReference>
<feature type="domain" description="NB-ARC" evidence="7">
    <location>
        <begin position="201"/>
        <end position="330"/>
    </location>
</feature>
<dbReference type="SUPFAM" id="SSF52058">
    <property type="entry name" value="L domain-like"/>
    <property type="match status" value="1"/>
</dbReference>
<name>A0A0D9WM88_9ORYZ</name>
<keyword evidence="6" id="KW-0175">Coiled coil</keyword>
<dbReference type="eggNOG" id="KOG4658">
    <property type="taxonomic scope" value="Eukaryota"/>
</dbReference>
<evidence type="ECO:0000313" key="12">
    <source>
        <dbReference type="Proteomes" id="UP000032180"/>
    </source>
</evidence>
<dbReference type="GO" id="GO:0043531">
    <property type="term" value="F:ADP binding"/>
    <property type="evidence" value="ECO:0007669"/>
    <property type="project" value="InterPro"/>
</dbReference>
<dbReference type="InterPro" id="IPR041118">
    <property type="entry name" value="Rx_N"/>
</dbReference>
<dbReference type="HOGENOM" id="CLU_000837_25_0_1"/>
<dbReference type="GO" id="GO:0009626">
    <property type="term" value="P:plant-type hypersensitive response"/>
    <property type="evidence" value="ECO:0007669"/>
    <property type="project" value="UniProtKB-ARBA"/>
</dbReference>
<dbReference type="Proteomes" id="UP000032180">
    <property type="component" value="Chromosome 6"/>
</dbReference>
<proteinExistence type="inferred from homology"/>
<evidence type="ECO:0000256" key="6">
    <source>
        <dbReference type="ARBA" id="ARBA00023054"/>
    </source>
</evidence>
<dbReference type="InterPro" id="IPR038005">
    <property type="entry name" value="RX-like_CC"/>
</dbReference>